<evidence type="ECO:0000259" key="8">
    <source>
        <dbReference type="Pfam" id="PF02384"/>
    </source>
</evidence>
<evidence type="ECO:0000259" key="9">
    <source>
        <dbReference type="Pfam" id="PF12161"/>
    </source>
</evidence>
<organism evidence="10 11">
    <name type="scientific">Agathobacter rectalis</name>
    <dbReference type="NCBI Taxonomy" id="39491"/>
    <lineage>
        <taxon>Bacteria</taxon>
        <taxon>Bacillati</taxon>
        <taxon>Bacillota</taxon>
        <taxon>Clostridia</taxon>
        <taxon>Lachnospirales</taxon>
        <taxon>Lachnospiraceae</taxon>
        <taxon>Agathobacter</taxon>
    </lineage>
</organism>
<evidence type="ECO:0000313" key="11">
    <source>
        <dbReference type="Proteomes" id="UP001197684"/>
    </source>
</evidence>
<comment type="similarity">
    <text evidence="1">Belongs to the N(4)/N(6)-methyltransferase family.</text>
</comment>
<dbReference type="EC" id="2.1.1.72" evidence="2"/>
<evidence type="ECO:0000256" key="4">
    <source>
        <dbReference type="ARBA" id="ARBA00022679"/>
    </source>
</evidence>
<dbReference type="GO" id="GO:0003677">
    <property type="term" value="F:DNA binding"/>
    <property type="evidence" value="ECO:0007669"/>
    <property type="project" value="InterPro"/>
</dbReference>
<evidence type="ECO:0000256" key="1">
    <source>
        <dbReference type="ARBA" id="ARBA00006594"/>
    </source>
</evidence>
<feature type="domain" description="DNA methylase adenine-specific" evidence="8">
    <location>
        <begin position="152"/>
        <end position="479"/>
    </location>
</feature>
<dbReference type="GO" id="GO:0008170">
    <property type="term" value="F:N-methyltransferase activity"/>
    <property type="evidence" value="ECO:0007669"/>
    <property type="project" value="InterPro"/>
</dbReference>
<dbReference type="RefSeq" id="WP_306781065.1">
    <property type="nucleotide sequence ID" value="NZ_JAJCJK010000019.1"/>
</dbReference>
<sequence>MARAASAPKKEISMEEALWKSADKLRGSVEPAEYKHVVLSLFFLKFASDKFEAQRKAISEKYGEKFVDNVAFYTKDNVFFLPEISRWSFIMENAKQDDIALKIDTALYTIEKANPALKGALPDNYYSRLHIDTAKLASLLDEIDKINTGDKENDIIGRVYEYFLSKFALAEGKGKGEFYTPKCIVNLIAEMIEPYDGILYDPCCGSGGMFVQSMKFVEAHHGNKKKVSIYGQEYTNTTYKLCKMNLAIRGISANLGEMAANTFTNDQHKDLKADYIMANPPFNQKEWRGDNELIDDPRWDGYEVPPTSNANYGWILNIVSKLSQNGVAGFLLANGALSDDGTELKIRRQLIENNLVEAIIILPRNLFYTTDISVTLWILNKNKKARVVEENGEVKRFRNREREILFMDLRQMGSPYEKKYIELTEEDRAKVTGVYHAWQQEGYEETYQNVPEFCYSASFDEVAEKGFTLVPSRYIEFVNRDENIDFDTNKNKKARVVEENGEVKRFRNREREILFMDLRQMGSPYEKKYIELTEEDRAKVTGVYHAWQQEGYEETYQNVPEFCYSASFDEVAEKGFTLVPSRYIEFVNRDENIDFDTKMKTLQSELRELLVAEEKSKADLLTVFKELGYEIEL</sequence>
<dbReference type="Gene3D" id="1.20.1260.30">
    <property type="match status" value="1"/>
</dbReference>
<keyword evidence="3" id="KW-0489">Methyltransferase</keyword>
<dbReference type="InterPro" id="IPR022749">
    <property type="entry name" value="D12N6_MeTrfase_N"/>
</dbReference>
<dbReference type="Pfam" id="PF12161">
    <property type="entry name" value="HsdM_N"/>
    <property type="match status" value="1"/>
</dbReference>
<dbReference type="InterPro" id="IPR052916">
    <property type="entry name" value="Type-I_RE_MTase_Subunit"/>
</dbReference>
<feature type="domain" description="DNA methylase adenine-specific" evidence="8">
    <location>
        <begin position="508"/>
        <end position="588"/>
    </location>
</feature>
<comment type="caution">
    <text evidence="10">The sequence shown here is derived from an EMBL/GenBank/DDBJ whole genome shotgun (WGS) entry which is preliminary data.</text>
</comment>
<dbReference type="PRINTS" id="PR00507">
    <property type="entry name" value="N12N6MTFRASE"/>
</dbReference>
<dbReference type="PANTHER" id="PTHR42998">
    <property type="entry name" value="TYPE I RESTRICTION ENZYME HINDVIIP M PROTEIN-RELATED"/>
    <property type="match status" value="1"/>
</dbReference>
<keyword evidence="6" id="KW-0680">Restriction system</keyword>
<dbReference type="Gene3D" id="3.40.50.150">
    <property type="entry name" value="Vaccinia Virus protein VP39"/>
    <property type="match status" value="2"/>
</dbReference>
<dbReference type="InterPro" id="IPR003356">
    <property type="entry name" value="DNA_methylase_A-5"/>
</dbReference>
<dbReference type="GO" id="GO:0009007">
    <property type="term" value="F:site-specific DNA-methyltransferase (adenine-specific) activity"/>
    <property type="evidence" value="ECO:0007669"/>
    <property type="project" value="UniProtKB-EC"/>
</dbReference>
<accession>A0AAW4UBH0</accession>
<dbReference type="AlphaFoldDB" id="A0AAW4UBH0"/>
<feature type="domain" description="N6 adenine-specific DNA methyltransferase N-terminal" evidence="9">
    <location>
        <begin position="15"/>
        <end position="142"/>
    </location>
</feature>
<name>A0AAW4UBH0_9FIRM</name>
<dbReference type="Proteomes" id="UP001197684">
    <property type="component" value="Unassembled WGS sequence"/>
</dbReference>
<dbReference type="Pfam" id="PF02384">
    <property type="entry name" value="N6_Mtase"/>
    <property type="match status" value="2"/>
</dbReference>
<proteinExistence type="inferred from homology"/>
<evidence type="ECO:0000256" key="6">
    <source>
        <dbReference type="ARBA" id="ARBA00022747"/>
    </source>
</evidence>
<dbReference type="GO" id="GO:0009307">
    <property type="term" value="P:DNA restriction-modification system"/>
    <property type="evidence" value="ECO:0007669"/>
    <property type="project" value="UniProtKB-KW"/>
</dbReference>
<reference evidence="10" key="1">
    <citation type="submission" date="2021-10" db="EMBL/GenBank/DDBJ databases">
        <title>Collection of gut derived symbiotic bacterial strains cultured from healthy donors.</title>
        <authorList>
            <person name="Lin H."/>
            <person name="Littmann E."/>
            <person name="Kohout C."/>
            <person name="Pamer E.G."/>
        </authorList>
    </citation>
    <scope>NUCLEOTIDE SEQUENCE</scope>
    <source>
        <strain evidence="10">DFI.9.42</strain>
    </source>
</reference>
<dbReference type="EMBL" id="JAJCJK010000019">
    <property type="protein sequence ID" value="MCB6939122.1"/>
    <property type="molecule type" value="Genomic_DNA"/>
</dbReference>
<dbReference type="InterPro" id="IPR038333">
    <property type="entry name" value="T1MK-like_N_sf"/>
</dbReference>
<keyword evidence="4" id="KW-0808">Transferase</keyword>
<protein>
    <recommendedName>
        <fullName evidence="2">site-specific DNA-methyltransferase (adenine-specific)</fullName>
        <ecNumber evidence="2">2.1.1.72</ecNumber>
    </recommendedName>
</protein>
<comment type="catalytic activity">
    <reaction evidence="7">
        <text>a 2'-deoxyadenosine in DNA + S-adenosyl-L-methionine = an N(6)-methyl-2'-deoxyadenosine in DNA + S-adenosyl-L-homocysteine + H(+)</text>
        <dbReference type="Rhea" id="RHEA:15197"/>
        <dbReference type="Rhea" id="RHEA-COMP:12418"/>
        <dbReference type="Rhea" id="RHEA-COMP:12419"/>
        <dbReference type="ChEBI" id="CHEBI:15378"/>
        <dbReference type="ChEBI" id="CHEBI:57856"/>
        <dbReference type="ChEBI" id="CHEBI:59789"/>
        <dbReference type="ChEBI" id="CHEBI:90615"/>
        <dbReference type="ChEBI" id="CHEBI:90616"/>
        <dbReference type="EC" id="2.1.1.72"/>
    </reaction>
</comment>
<dbReference type="InterPro" id="IPR029063">
    <property type="entry name" value="SAM-dependent_MTases_sf"/>
</dbReference>
<keyword evidence="5" id="KW-0949">S-adenosyl-L-methionine</keyword>
<evidence type="ECO:0000256" key="3">
    <source>
        <dbReference type="ARBA" id="ARBA00022603"/>
    </source>
</evidence>
<gene>
    <name evidence="10" type="ORF">LIZ56_11995</name>
</gene>
<evidence type="ECO:0000256" key="2">
    <source>
        <dbReference type="ARBA" id="ARBA00011900"/>
    </source>
</evidence>
<evidence type="ECO:0000256" key="5">
    <source>
        <dbReference type="ARBA" id="ARBA00022691"/>
    </source>
</evidence>
<dbReference type="PANTHER" id="PTHR42998:SF1">
    <property type="entry name" value="TYPE I RESTRICTION ENZYME HINDI METHYLASE SUBUNIT"/>
    <property type="match status" value="1"/>
</dbReference>
<dbReference type="SUPFAM" id="SSF53335">
    <property type="entry name" value="S-adenosyl-L-methionine-dependent methyltransferases"/>
    <property type="match status" value="2"/>
</dbReference>
<dbReference type="GO" id="GO:0032259">
    <property type="term" value="P:methylation"/>
    <property type="evidence" value="ECO:0007669"/>
    <property type="project" value="UniProtKB-KW"/>
</dbReference>
<evidence type="ECO:0000313" key="10">
    <source>
        <dbReference type="EMBL" id="MCB6939122.1"/>
    </source>
</evidence>
<evidence type="ECO:0000256" key="7">
    <source>
        <dbReference type="ARBA" id="ARBA00047942"/>
    </source>
</evidence>